<sequence length="79" mass="8540">MADRSSSSTNQESNNDQTQSQSPHDSSTRNSDGDPFGLNKYIKPVSDPWSVYNTSYSSSSTSPGSTVKKKATTVPPPKR</sequence>
<name>A0A022XIY6_TRISD</name>
<feature type="compositionally biased region" description="Polar residues" evidence="1">
    <location>
        <begin position="1"/>
        <end position="30"/>
    </location>
</feature>
<protein>
    <submittedName>
        <fullName evidence="2">Uncharacterized protein</fullName>
    </submittedName>
</protein>
<dbReference type="EMBL" id="KK208910">
    <property type="protein sequence ID" value="EZF70607.1"/>
    <property type="molecule type" value="Genomic_DNA"/>
</dbReference>
<keyword evidence="3" id="KW-1185">Reference proteome</keyword>
<feature type="compositionally biased region" description="Low complexity" evidence="1">
    <location>
        <begin position="54"/>
        <end position="66"/>
    </location>
</feature>
<evidence type="ECO:0000313" key="2">
    <source>
        <dbReference type="EMBL" id="EZF70607.1"/>
    </source>
</evidence>
<evidence type="ECO:0000313" key="3">
    <source>
        <dbReference type="Proteomes" id="UP000023623"/>
    </source>
</evidence>
<proteinExistence type="predicted"/>
<feature type="compositionally biased region" description="Basic residues" evidence="1">
    <location>
        <begin position="67"/>
        <end position="79"/>
    </location>
</feature>
<gene>
    <name evidence="2" type="ORF">H105_07063</name>
</gene>
<feature type="region of interest" description="Disordered" evidence="1">
    <location>
        <begin position="1"/>
        <end position="79"/>
    </location>
</feature>
<accession>A0A022XIY6</accession>
<reference evidence="2 3" key="1">
    <citation type="submission" date="2014-02" db="EMBL/GenBank/DDBJ databases">
        <title>The Genome Sequence of Trichophyton rubrum (morphotype soudanense) CBS 452.61.</title>
        <authorList>
            <consortium name="The Broad Institute Genomics Platform"/>
            <person name="Cuomo C.A."/>
            <person name="White T.C."/>
            <person name="Graser Y."/>
            <person name="Martinez-Rossi N."/>
            <person name="Heitman J."/>
            <person name="Young S.K."/>
            <person name="Zeng Q."/>
            <person name="Gargeya S."/>
            <person name="Abouelleil A."/>
            <person name="Alvarado L."/>
            <person name="Chapman S.B."/>
            <person name="Gainer-Dewar J."/>
            <person name="Goldberg J."/>
            <person name="Griggs A."/>
            <person name="Gujja S."/>
            <person name="Hansen M."/>
            <person name="Howarth C."/>
            <person name="Imamovic A."/>
            <person name="Larimer J."/>
            <person name="Martinez D."/>
            <person name="Murphy C."/>
            <person name="Pearson M.D."/>
            <person name="Persinoti G."/>
            <person name="Poon T."/>
            <person name="Priest M."/>
            <person name="Roberts A.D."/>
            <person name="Saif S."/>
            <person name="Shea T.D."/>
            <person name="Sykes S.N."/>
            <person name="Wortman J."/>
            <person name="Nusbaum C."/>
            <person name="Birren B."/>
        </authorList>
    </citation>
    <scope>NUCLEOTIDE SEQUENCE [LARGE SCALE GENOMIC DNA]</scope>
    <source>
        <strain evidence="2 3">CBS 452.61</strain>
    </source>
</reference>
<dbReference type="AlphaFoldDB" id="A0A022XIY6"/>
<evidence type="ECO:0000256" key="1">
    <source>
        <dbReference type="SAM" id="MobiDB-lite"/>
    </source>
</evidence>
<organism evidence="2 3">
    <name type="scientific">Trichophyton soudanense CBS 452.61</name>
    <dbReference type="NCBI Taxonomy" id="1215331"/>
    <lineage>
        <taxon>Eukaryota</taxon>
        <taxon>Fungi</taxon>
        <taxon>Dikarya</taxon>
        <taxon>Ascomycota</taxon>
        <taxon>Pezizomycotina</taxon>
        <taxon>Eurotiomycetes</taxon>
        <taxon>Eurotiomycetidae</taxon>
        <taxon>Onygenales</taxon>
        <taxon>Arthrodermataceae</taxon>
        <taxon>Trichophyton</taxon>
    </lineage>
</organism>
<dbReference type="HOGENOM" id="CLU_2639860_0_0_1"/>
<dbReference type="Proteomes" id="UP000023623">
    <property type="component" value="Unassembled WGS sequence"/>
</dbReference>